<dbReference type="RefSeq" id="WP_087618802.1">
    <property type="nucleotide sequence ID" value="NZ_JAKVJF010000022.1"/>
</dbReference>
<dbReference type="Proteomes" id="UP000196536">
    <property type="component" value="Unassembled WGS sequence"/>
</dbReference>
<comment type="caution">
    <text evidence="4">The sequence shown here is derived from an EMBL/GenBank/DDBJ whole genome shotgun (WGS) entry which is preliminary data.</text>
</comment>
<dbReference type="Gene3D" id="3.30.110.60">
    <property type="entry name" value="YhbY-like"/>
    <property type="match status" value="1"/>
</dbReference>
<dbReference type="AlphaFoldDB" id="A0A1Z9Z150"/>
<dbReference type="PANTHER" id="PTHR40065">
    <property type="entry name" value="RNA-BINDING PROTEIN YHBY"/>
    <property type="match status" value="1"/>
</dbReference>
<accession>A0A1Z9Z150</accession>
<dbReference type="Pfam" id="PF01985">
    <property type="entry name" value="CRS1_YhbY"/>
    <property type="match status" value="1"/>
</dbReference>
<dbReference type="PROSITE" id="PS51295">
    <property type="entry name" value="CRM"/>
    <property type="match status" value="1"/>
</dbReference>
<organism evidence="4 5">
    <name type="scientific">Acinetobacter populi</name>
    <dbReference type="NCBI Taxonomy" id="1582270"/>
    <lineage>
        <taxon>Bacteria</taxon>
        <taxon>Pseudomonadati</taxon>
        <taxon>Pseudomonadota</taxon>
        <taxon>Gammaproteobacteria</taxon>
        <taxon>Moraxellales</taxon>
        <taxon>Moraxellaceae</taxon>
        <taxon>Acinetobacter</taxon>
    </lineage>
</organism>
<dbReference type="GO" id="GO:0003723">
    <property type="term" value="F:RNA binding"/>
    <property type="evidence" value="ECO:0007669"/>
    <property type="project" value="UniProtKB-UniRule"/>
</dbReference>
<proteinExistence type="predicted"/>
<keyword evidence="1 2" id="KW-0694">RNA-binding</keyword>
<dbReference type="PANTHER" id="PTHR40065:SF3">
    <property type="entry name" value="RNA-BINDING PROTEIN YHBY"/>
    <property type="match status" value="1"/>
</dbReference>
<keyword evidence="5" id="KW-1185">Reference proteome</keyword>
<dbReference type="InterPro" id="IPR017924">
    <property type="entry name" value="RNA-binding_YhbY"/>
</dbReference>
<dbReference type="OrthoDB" id="9797519at2"/>
<dbReference type="SMART" id="SM01103">
    <property type="entry name" value="CRS1_YhbY"/>
    <property type="match status" value="1"/>
</dbReference>
<protein>
    <submittedName>
        <fullName evidence="4">RNA-binding protein</fullName>
    </submittedName>
</protein>
<evidence type="ECO:0000313" key="4">
    <source>
        <dbReference type="EMBL" id="OUY08176.1"/>
    </source>
</evidence>
<dbReference type="InterPro" id="IPR001890">
    <property type="entry name" value="RNA-binding_CRM"/>
</dbReference>
<dbReference type="EMBL" id="NEXX01000001">
    <property type="protein sequence ID" value="OUY08176.1"/>
    <property type="molecule type" value="Genomic_DNA"/>
</dbReference>
<evidence type="ECO:0000256" key="1">
    <source>
        <dbReference type="ARBA" id="ARBA00022884"/>
    </source>
</evidence>
<dbReference type="InterPro" id="IPR035920">
    <property type="entry name" value="YhbY-like_sf"/>
</dbReference>
<name>A0A1Z9Z150_9GAMM</name>
<sequence>MSALKIQERKRLRQIGHSLQPVVMIGNHGLTDNVIEETLRALNDHELIKVKIGGEDRELRNQLIAELIERTQAQNVQQIGKIVLLYKKAPQQNQKLSNLVRYAHLINS</sequence>
<evidence type="ECO:0000313" key="5">
    <source>
        <dbReference type="Proteomes" id="UP000196536"/>
    </source>
</evidence>
<gene>
    <name evidence="4" type="ORF">CAP51_00705</name>
</gene>
<evidence type="ECO:0000256" key="2">
    <source>
        <dbReference type="PROSITE-ProRule" id="PRU00626"/>
    </source>
</evidence>
<dbReference type="InterPro" id="IPR051925">
    <property type="entry name" value="RNA-binding_domain"/>
</dbReference>
<reference evidence="4 5" key="1">
    <citation type="submission" date="2017-05" db="EMBL/GenBank/DDBJ databases">
        <title>Acinetobacter populi ANC 5415 (= PBJ7), whole genome shotgun sequencing project.</title>
        <authorList>
            <person name="Nemec A."/>
            <person name="Radolfova-Krizova L."/>
        </authorList>
    </citation>
    <scope>NUCLEOTIDE SEQUENCE [LARGE SCALE GENOMIC DNA]</scope>
    <source>
        <strain evidence="4 5">PBJ7</strain>
    </source>
</reference>
<evidence type="ECO:0000259" key="3">
    <source>
        <dbReference type="PROSITE" id="PS51295"/>
    </source>
</evidence>
<dbReference type="NCBIfam" id="TIGR00253">
    <property type="entry name" value="RNA_bind_YhbY"/>
    <property type="match status" value="1"/>
</dbReference>
<feature type="domain" description="CRM" evidence="3">
    <location>
        <begin position="2"/>
        <end position="98"/>
    </location>
</feature>
<dbReference type="SUPFAM" id="SSF75471">
    <property type="entry name" value="YhbY-like"/>
    <property type="match status" value="1"/>
</dbReference>